<dbReference type="AlphaFoldDB" id="A0A5B7C233"/>
<feature type="domain" description="K Homology" evidence="4">
    <location>
        <begin position="275"/>
        <end position="352"/>
    </location>
</feature>
<dbReference type="GO" id="GO:0003723">
    <property type="term" value="F:RNA binding"/>
    <property type="evidence" value="ECO:0007669"/>
    <property type="project" value="UniProtKB-UniRule"/>
</dbReference>
<feature type="domain" description="K Homology" evidence="4">
    <location>
        <begin position="133"/>
        <end position="208"/>
    </location>
</feature>
<evidence type="ECO:0000256" key="2">
    <source>
        <dbReference type="PROSITE-ProRule" id="PRU00117"/>
    </source>
</evidence>
<dbReference type="PROSITE" id="PS50084">
    <property type="entry name" value="KH_TYPE_1"/>
    <property type="match status" value="4"/>
</dbReference>
<dbReference type="InterPro" id="IPR036612">
    <property type="entry name" value="KH_dom_type_1_sf"/>
</dbReference>
<evidence type="ECO:0000256" key="1">
    <source>
        <dbReference type="ARBA" id="ARBA00022737"/>
    </source>
</evidence>
<dbReference type="CDD" id="cd22459">
    <property type="entry name" value="KH-I_PEPPER_rpt1_like"/>
    <property type="match status" value="1"/>
</dbReference>
<dbReference type="PANTHER" id="PTHR10288">
    <property type="entry name" value="KH DOMAIN CONTAINING RNA BINDING PROTEIN"/>
    <property type="match status" value="1"/>
</dbReference>
<dbReference type="SUPFAM" id="SSF54791">
    <property type="entry name" value="Eukaryotic type KH-domain (KH-domain type I)"/>
    <property type="match status" value="5"/>
</dbReference>
<sequence length="623" mass="66351">MQSPSHDRRRRHHHHDAAKRGGPKPLESPITLYPGQVVFRLLCHVNTVGGVKGNSGVIIKQLEHDTGAKIRVEDTIPNCHERVINVIGFATLDRKIALGVEGGVEEEFELSQAQEGLIRVFERVLKVEGVGDGVIGCRLLAGHGQIGALMGKRGCIVGKIRKDTGAKVKVLPAEQLPACGSPAEELIQIMGGILAVKKALVAVSRRLQDHPPMERAPLDISSYGAFPDPHAEFPPQHSSLLPPLPGNSIDYASTGYSLSADTDRILSLDKESTQHEVVFRLLCPTSAVGGVIGKGATIVRALENETGASIKIAASVDGSKERVATVSALEQNSEPLYSPAQIAIVRVFGRCVKVGIEQGHVSGMSKGEMVTARLLVASNQVDCLIDGRKVASEISTVSGVEIQILEGDLVPNCSSENDKVVQIIGEYENVKGALFQVTGKLRDNVFSSMVFDGAGARHNFYSAIPDGSPYGRGRENASPGLDHSAGLSPFDREMTLTMGIGHLRLPRSPSFEPLQIMGEENLTGLTNDGGGLTTFGGRLEQGSIDPAVVTKRTVEVVVPEHVFGSIYGVDGSNLARMKQISGAKVIVQDPCRGESEGKVIISGTLDQTRAAQSLLQAFILTGQ</sequence>
<proteinExistence type="predicted"/>
<protein>
    <recommendedName>
        <fullName evidence="4">K Homology domain-containing protein</fullName>
    </recommendedName>
</protein>
<name>A0A5B7C233_DAVIN</name>
<feature type="compositionally biased region" description="Basic residues" evidence="3">
    <location>
        <begin position="7"/>
        <end position="17"/>
    </location>
</feature>
<feature type="region of interest" description="Disordered" evidence="3">
    <location>
        <begin position="1"/>
        <end position="27"/>
    </location>
</feature>
<accession>A0A5B7C233</accession>
<keyword evidence="1" id="KW-0677">Repeat</keyword>
<dbReference type="Gene3D" id="3.30.1370.10">
    <property type="entry name" value="K Homology domain, type 1"/>
    <property type="match status" value="5"/>
</dbReference>
<dbReference type="InterPro" id="IPR004087">
    <property type="entry name" value="KH_dom"/>
</dbReference>
<dbReference type="Pfam" id="PF00013">
    <property type="entry name" value="KH_1"/>
    <property type="match status" value="4"/>
</dbReference>
<evidence type="ECO:0000259" key="4">
    <source>
        <dbReference type="SMART" id="SM00322"/>
    </source>
</evidence>
<evidence type="ECO:0000313" key="5">
    <source>
        <dbReference type="EMBL" id="MPA74286.1"/>
    </source>
</evidence>
<keyword evidence="2" id="KW-0694">RNA-binding</keyword>
<reference evidence="5" key="1">
    <citation type="submission" date="2019-08" db="EMBL/GenBank/DDBJ databases">
        <title>Reference gene set and small RNA set construction with multiple tissues from Davidia involucrata Baill.</title>
        <authorList>
            <person name="Yang H."/>
            <person name="Zhou C."/>
            <person name="Li G."/>
            <person name="Wang J."/>
            <person name="Gao P."/>
            <person name="Wang M."/>
            <person name="Wang R."/>
            <person name="Zhao Y."/>
        </authorList>
    </citation>
    <scope>NUCLEOTIDE SEQUENCE</scope>
    <source>
        <tissue evidence="5">Mixed with DoveR01_LX</tissue>
    </source>
</reference>
<gene>
    <name evidence="5" type="ORF">Din_043727</name>
</gene>
<dbReference type="SMART" id="SM00322">
    <property type="entry name" value="KH"/>
    <property type="match status" value="5"/>
</dbReference>
<dbReference type="CDD" id="cd22460">
    <property type="entry name" value="KH-I_PEPPER_rpt2_like"/>
    <property type="match status" value="1"/>
</dbReference>
<organism evidence="5">
    <name type="scientific">Davidia involucrata</name>
    <name type="common">Dove tree</name>
    <dbReference type="NCBI Taxonomy" id="16924"/>
    <lineage>
        <taxon>Eukaryota</taxon>
        <taxon>Viridiplantae</taxon>
        <taxon>Streptophyta</taxon>
        <taxon>Embryophyta</taxon>
        <taxon>Tracheophyta</taxon>
        <taxon>Spermatophyta</taxon>
        <taxon>Magnoliopsida</taxon>
        <taxon>eudicotyledons</taxon>
        <taxon>Gunneridae</taxon>
        <taxon>Pentapetalae</taxon>
        <taxon>asterids</taxon>
        <taxon>Cornales</taxon>
        <taxon>Nyssaceae</taxon>
        <taxon>Davidia</taxon>
    </lineage>
</organism>
<feature type="domain" description="K Homology" evidence="4">
    <location>
        <begin position="368"/>
        <end position="442"/>
    </location>
</feature>
<feature type="domain" description="K Homology" evidence="4">
    <location>
        <begin position="35"/>
        <end position="106"/>
    </location>
</feature>
<dbReference type="InterPro" id="IPR004088">
    <property type="entry name" value="KH_dom_type_1"/>
</dbReference>
<feature type="domain" description="K Homology" evidence="4">
    <location>
        <begin position="550"/>
        <end position="620"/>
    </location>
</feature>
<evidence type="ECO:0000256" key="3">
    <source>
        <dbReference type="SAM" id="MobiDB-lite"/>
    </source>
</evidence>
<dbReference type="EMBL" id="GHES01043727">
    <property type="protein sequence ID" value="MPA74286.1"/>
    <property type="molecule type" value="Transcribed_RNA"/>
</dbReference>